<sequence>MGLDTTPDRTTHRGSHRRRTARSTRVSTDPTLADVRPRLGALVDELSTAGAIRTPRWAEVFASVPRHPFVPRWYSQETNDRGLTVWRLHSAAEDRDAWLAAVYSDQTLVTALDPETAEQVDEHAWTGVPTSSGTMPSLLAGMVEELLVHDGHRVWDVGTGTGYLTALLCSRVGADLVYSSDVDPQLVDAARGRLAQLGYEPHLAACDARDGHPGPDDVQFDRTIATCSVPAIPQAWIEQTRPGGLIVTDIALGIEGGLVRVRVDKEHASGAFTITGGRFMAARGNATTYPAKHRAPYASAVDTRRTDVTAADIRAHYPFRLLLAFHFPAAELVYSIDDDTGAMALQLQLPDGTWARTPLSGAQTVTYGGSPGLWQEVEEAWRWWNEQDRPTQDRFCYHRDADGCAHVRHLPTRRRWAL</sequence>
<evidence type="ECO:0000256" key="3">
    <source>
        <dbReference type="ARBA" id="ARBA00011890"/>
    </source>
</evidence>
<dbReference type="CDD" id="cd02440">
    <property type="entry name" value="AdoMet_MTases"/>
    <property type="match status" value="1"/>
</dbReference>
<evidence type="ECO:0000256" key="5">
    <source>
        <dbReference type="ARBA" id="ARBA00022490"/>
    </source>
</evidence>
<evidence type="ECO:0000256" key="11">
    <source>
        <dbReference type="ARBA" id="ARBA00031350"/>
    </source>
</evidence>
<dbReference type="OrthoDB" id="5143400at2"/>
<comment type="similarity">
    <text evidence="2">Belongs to the methyltransferase superfamily. L-isoaspartyl/D-aspartyl protein methyltransferase family.</text>
</comment>
<dbReference type="PANTHER" id="PTHR11579">
    <property type="entry name" value="PROTEIN-L-ISOASPARTATE O-METHYLTRANSFERASE"/>
    <property type="match status" value="1"/>
</dbReference>
<dbReference type="AlphaFoldDB" id="A0A4Z0HIS9"/>
<dbReference type="InterPro" id="IPR000682">
    <property type="entry name" value="PCMT"/>
</dbReference>
<evidence type="ECO:0000313" key="14">
    <source>
        <dbReference type="Proteomes" id="UP000297948"/>
    </source>
</evidence>
<keyword evidence="5" id="KW-0963">Cytoplasm</keyword>
<evidence type="ECO:0000256" key="1">
    <source>
        <dbReference type="ARBA" id="ARBA00004496"/>
    </source>
</evidence>
<proteinExistence type="inferred from homology"/>
<accession>A0A4Z0HIS9</accession>
<dbReference type="GO" id="GO:0004719">
    <property type="term" value="F:protein-L-isoaspartate (D-aspartate) O-methyltransferase activity"/>
    <property type="evidence" value="ECO:0007669"/>
    <property type="project" value="UniProtKB-EC"/>
</dbReference>
<comment type="caution">
    <text evidence="13">The sequence shown here is derived from an EMBL/GenBank/DDBJ whole genome shotgun (WGS) entry which is preliminary data.</text>
</comment>
<keyword evidence="14" id="KW-1185">Reference proteome</keyword>
<evidence type="ECO:0000256" key="2">
    <source>
        <dbReference type="ARBA" id="ARBA00005369"/>
    </source>
</evidence>
<evidence type="ECO:0000256" key="4">
    <source>
        <dbReference type="ARBA" id="ARBA00013346"/>
    </source>
</evidence>
<dbReference type="PANTHER" id="PTHR11579:SF0">
    <property type="entry name" value="PROTEIN-L-ISOASPARTATE(D-ASPARTATE) O-METHYLTRANSFERASE"/>
    <property type="match status" value="1"/>
</dbReference>
<dbReference type="Pfam" id="PF01135">
    <property type="entry name" value="PCMT"/>
    <property type="match status" value="1"/>
</dbReference>
<feature type="region of interest" description="Disordered" evidence="12">
    <location>
        <begin position="1"/>
        <end position="30"/>
    </location>
</feature>
<dbReference type="EMBL" id="SRID01000002">
    <property type="protein sequence ID" value="TGB19374.1"/>
    <property type="molecule type" value="Genomic_DNA"/>
</dbReference>
<evidence type="ECO:0000256" key="6">
    <source>
        <dbReference type="ARBA" id="ARBA00022603"/>
    </source>
</evidence>
<keyword evidence="7 13" id="KW-0808">Transferase</keyword>
<keyword evidence="6 13" id="KW-0489">Methyltransferase</keyword>
<name>A0A4Z0HIS9_9ACTN</name>
<dbReference type="GO" id="GO:0032259">
    <property type="term" value="P:methylation"/>
    <property type="evidence" value="ECO:0007669"/>
    <property type="project" value="UniProtKB-KW"/>
</dbReference>
<comment type="subcellular location">
    <subcellularLocation>
        <location evidence="1">Cytoplasm</location>
    </subcellularLocation>
</comment>
<feature type="compositionally biased region" description="Basic residues" evidence="12">
    <location>
        <begin position="12"/>
        <end position="22"/>
    </location>
</feature>
<organism evidence="13 14">
    <name type="scientific">Streptomyces palmae</name>
    <dbReference type="NCBI Taxonomy" id="1701085"/>
    <lineage>
        <taxon>Bacteria</taxon>
        <taxon>Bacillati</taxon>
        <taxon>Actinomycetota</taxon>
        <taxon>Actinomycetes</taxon>
        <taxon>Kitasatosporales</taxon>
        <taxon>Streptomycetaceae</taxon>
        <taxon>Streptomyces</taxon>
    </lineage>
</organism>
<gene>
    <name evidence="13" type="ORF">E4099_00640</name>
</gene>
<evidence type="ECO:0000256" key="12">
    <source>
        <dbReference type="SAM" id="MobiDB-lite"/>
    </source>
</evidence>
<evidence type="ECO:0000256" key="9">
    <source>
        <dbReference type="ARBA" id="ARBA00030757"/>
    </source>
</evidence>
<evidence type="ECO:0000313" key="13">
    <source>
        <dbReference type="EMBL" id="TGB19374.1"/>
    </source>
</evidence>
<evidence type="ECO:0000256" key="7">
    <source>
        <dbReference type="ARBA" id="ARBA00022679"/>
    </source>
</evidence>
<dbReference type="SUPFAM" id="SSF53335">
    <property type="entry name" value="S-adenosyl-L-methionine-dependent methyltransferases"/>
    <property type="match status" value="1"/>
</dbReference>
<dbReference type="InterPro" id="IPR029063">
    <property type="entry name" value="SAM-dependent_MTases_sf"/>
</dbReference>
<dbReference type="Gene3D" id="3.40.50.150">
    <property type="entry name" value="Vaccinia Virus protein VP39"/>
    <property type="match status" value="1"/>
</dbReference>
<evidence type="ECO:0000256" key="10">
    <source>
        <dbReference type="ARBA" id="ARBA00031323"/>
    </source>
</evidence>
<keyword evidence="8" id="KW-0949">S-adenosyl-L-methionine</keyword>
<dbReference type="EC" id="2.1.1.77" evidence="3"/>
<reference evidence="13 14" key="1">
    <citation type="submission" date="2019-03" db="EMBL/GenBank/DDBJ databases">
        <authorList>
            <person name="Gonzalez-Pimentel J.L."/>
        </authorList>
    </citation>
    <scope>NUCLEOTIDE SEQUENCE [LARGE SCALE GENOMIC DNA]</scope>
    <source>
        <strain evidence="13 14">JCM 31289</strain>
    </source>
</reference>
<feature type="compositionally biased region" description="Basic and acidic residues" evidence="12">
    <location>
        <begin position="1"/>
        <end position="11"/>
    </location>
</feature>
<protein>
    <recommendedName>
        <fullName evidence="4">Protein-L-isoaspartate O-methyltransferase</fullName>
        <ecNumber evidence="3">2.1.1.77</ecNumber>
    </recommendedName>
    <alternativeName>
        <fullName evidence="11">L-isoaspartyl protein carboxyl methyltransferase</fullName>
    </alternativeName>
    <alternativeName>
        <fullName evidence="9">Protein L-isoaspartyl methyltransferase</fullName>
    </alternativeName>
    <alternativeName>
        <fullName evidence="10">Protein-beta-aspartate methyltransferase</fullName>
    </alternativeName>
</protein>
<dbReference type="Proteomes" id="UP000297948">
    <property type="component" value="Unassembled WGS sequence"/>
</dbReference>
<evidence type="ECO:0000256" key="8">
    <source>
        <dbReference type="ARBA" id="ARBA00022691"/>
    </source>
</evidence>
<dbReference type="GO" id="GO:0005737">
    <property type="term" value="C:cytoplasm"/>
    <property type="evidence" value="ECO:0007669"/>
    <property type="project" value="UniProtKB-SubCell"/>
</dbReference>